<sequence length="613" mass="65639">MDGRVTADAAADFSVGKSYPVGTVAAALGYVAVYQHAVVFEIEFLPDTGAQAFRARGFVEIAGLQSDAEAVGRVDAVVAGIEVFTEKLFVIEAVFGSVEIRQVVLRLGRDVVVKEARFQGLDMFAAEQAGFALQCEAGVDIDDGQGAACAAAAFLIEAVKAVMGVVQADFRADVAPVVVQVAAEGRIKHQPAARLFAVVCKAGVLAVDGEQVAGKVFLPAAAQARHDGVRLVFVAVGIGQGLVFFNRQFSGQGFPEHVGLVIQPRFTVEVDVTGDVGTVIEIAVVVVVGNLVEIHPAAEARTETVVVFPCGLIAVVVFAAFVGRHPNPVYRALIIRLEITEFAAQTDAARADDTRTDRGIVIRREIEIVRDIDFRAVGADFQGRHQKAALAVAVEREIHPRSIQHGYAVKDQLGMFGHADTFRIVGIDAVSTDVPRGIAFLTSIELGFGQRVAVFILQPRFFAHGLQTTAFAFGFKPYLGRAAAAAGQVVIQRRTAHLRFAVVQNKALVGLYRIGFLVVRHMFRIDGLLVALDDDAAFGLHADIGLPAQGIGGDAGVIDGQPGFAAALQGRFRLGGRLNLAVGARRTGTAQRQRFRRRARRNRHADRQGQRFD</sequence>
<dbReference type="EMBL" id="ADBF01000257">
    <property type="protein sequence ID" value="EFE48258.1"/>
    <property type="molecule type" value="Genomic_DNA"/>
</dbReference>
<dbReference type="Proteomes" id="UP000005536">
    <property type="component" value="Unassembled WGS sequence"/>
</dbReference>
<comment type="caution">
    <text evidence="2">The sequence shown here is derived from an EMBL/GenBank/DDBJ whole genome shotgun (WGS) entry which is preliminary data.</text>
</comment>
<feature type="region of interest" description="Disordered" evidence="1">
    <location>
        <begin position="588"/>
        <end position="613"/>
    </location>
</feature>
<proteinExistence type="predicted"/>
<evidence type="ECO:0000256" key="1">
    <source>
        <dbReference type="SAM" id="MobiDB-lite"/>
    </source>
</evidence>
<reference evidence="2 3" key="1">
    <citation type="submission" date="2010-02" db="EMBL/GenBank/DDBJ databases">
        <authorList>
            <person name="Weinstock G."/>
            <person name="Sodergren E."/>
            <person name="Clifton S."/>
            <person name="Fulton L."/>
            <person name="Fulton B."/>
            <person name="Courtney L."/>
            <person name="Fronick C."/>
            <person name="Harrison M."/>
            <person name="Strong C."/>
            <person name="Farmer C."/>
            <person name="Delahaunty K."/>
            <person name="Markovic C."/>
            <person name="Hall O."/>
            <person name="Minx P."/>
            <person name="Tomlinson C."/>
            <person name="Mitreva M."/>
            <person name="Nelson J."/>
            <person name="Hou S."/>
            <person name="Wollam A."/>
            <person name="Pepin K.H."/>
            <person name="Johnson M."/>
            <person name="Bhonagiri V."/>
            <person name="Zhang X."/>
            <person name="Suruliraj S."/>
            <person name="Warren W."/>
            <person name="Chinwalla A."/>
            <person name="Mardis E.R."/>
            <person name="Wilson R.K."/>
        </authorList>
    </citation>
    <scope>NUCLEOTIDE SEQUENCE [LARGE SCALE GENOMIC DNA]</scope>
    <source>
        <strain evidence="2 3">ATCC 29315</strain>
    </source>
</reference>
<feature type="compositionally biased region" description="Basic residues" evidence="1">
    <location>
        <begin position="593"/>
        <end position="604"/>
    </location>
</feature>
<evidence type="ECO:0000313" key="2">
    <source>
        <dbReference type="EMBL" id="EFE48258.1"/>
    </source>
</evidence>
<protein>
    <submittedName>
        <fullName evidence="2">Uncharacterized protein</fullName>
    </submittedName>
</protein>
<name>D4DV81_NEIEG</name>
<evidence type="ECO:0000313" key="3">
    <source>
        <dbReference type="Proteomes" id="UP000005536"/>
    </source>
</evidence>
<accession>D4DV81</accession>
<dbReference type="AlphaFoldDB" id="D4DV81"/>
<organism evidence="2 3">
    <name type="scientific">Neisseria elongata subsp. glycolytica ATCC 29315</name>
    <dbReference type="NCBI Taxonomy" id="546263"/>
    <lineage>
        <taxon>Bacteria</taxon>
        <taxon>Pseudomonadati</taxon>
        <taxon>Pseudomonadota</taxon>
        <taxon>Betaproteobacteria</taxon>
        <taxon>Neisseriales</taxon>
        <taxon>Neisseriaceae</taxon>
        <taxon>Neisseria</taxon>
    </lineage>
</organism>
<gene>
    <name evidence="2" type="ORF">NEIELOOT_02997</name>
</gene>